<proteinExistence type="inferred from homology"/>
<reference evidence="3" key="1">
    <citation type="submission" date="2017-07" db="EMBL/GenBank/DDBJ databases">
        <title>Taro Niue Genome Assembly and Annotation.</title>
        <authorList>
            <person name="Atibalentja N."/>
            <person name="Keating K."/>
            <person name="Fields C.J."/>
        </authorList>
    </citation>
    <scope>NUCLEOTIDE SEQUENCE</scope>
    <source>
        <strain evidence="3">Niue_2</strain>
        <tissue evidence="3">Leaf</tissue>
    </source>
</reference>
<dbReference type="Pfam" id="PF04525">
    <property type="entry name" value="LOR"/>
    <property type="match status" value="1"/>
</dbReference>
<gene>
    <name evidence="3" type="ORF">Taro_022997</name>
</gene>
<evidence type="ECO:0008006" key="5">
    <source>
        <dbReference type="Google" id="ProtNLM"/>
    </source>
</evidence>
<dbReference type="InterPro" id="IPR007612">
    <property type="entry name" value="LOR"/>
</dbReference>
<evidence type="ECO:0000313" key="4">
    <source>
        <dbReference type="Proteomes" id="UP000652761"/>
    </source>
</evidence>
<dbReference type="InterPro" id="IPR025659">
    <property type="entry name" value="Tubby-like_C"/>
</dbReference>
<evidence type="ECO:0000313" key="3">
    <source>
        <dbReference type="EMBL" id="MQL90410.1"/>
    </source>
</evidence>
<dbReference type="PANTHER" id="PTHR31087:SF25">
    <property type="entry name" value="TRANSLATION INITIATION FACTOR 2B FAMILY PROTEIN, PUTATIVE, EXPRESSED-RELATED"/>
    <property type="match status" value="1"/>
</dbReference>
<evidence type="ECO:0000256" key="2">
    <source>
        <dbReference type="SAM" id="MobiDB-lite"/>
    </source>
</evidence>
<feature type="region of interest" description="Disordered" evidence="2">
    <location>
        <begin position="1"/>
        <end position="24"/>
    </location>
</feature>
<accession>A0A843V9K7</accession>
<dbReference type="EMBL" id="NMUH01001238">
    <property type="protein sequence ID" value="MQL90410.1"/>
    <property type="molecule type" value="Genomic_DNA"/>
</dbReference>
<organism evidence="3 4">
    <name type="scientific">Colocasia esculenta</name>
    <name type="common">Wild taro</name>
    <name type="synonym">Arum esculentum</name>
    <dbReference type="NCBI Taxonomy" id="4460"/>
    <lineage>
        <taxon>Eukaryota</taxon>
        <taxon>Viridiplantae</taxon>
        <taxon>Streptophyta</taxon>
        <taxon>Embryophyta</taxon>
        <taxon>Tracheophyta</taxon>
        <taxon>Spermatophyta</taxon>
        <taxon>Magnoliopsida</taxon>
        <taxon>Liliopsida</taxon>
        <taxon>Araceae</taxon>
        <taxon>Aroideae</taxon>
        <taxon>Colocasieae</taxon>
        <taxon>Colocasia</taxon>
    </lineage>
</organism>
<dbReference type="InterPro" id="IPR038595">
    <property type="entry name" value="LOR_sf"/>
</dbReference>
<name>A0A843V9K7_COLES</name>
<dbReference type="SUPFAM" id="SSF54518">
    <property type="entry name" value="Tubby C-terminal domain-like"/>
    <property type="match status" value="1"/>
</dbReference>
<dbReference type="OrthoDB" id="652749at2759"/>
<keyword evidence="4" id="KW-1185">Reference proteome</keyword>
<protein>
    <recommendedName>
        <fullName evidence="5">Protein LURP-one-related 11</fullName>
    </recommendedName>
</protein>
<dbReference type="Proteomes" id="UP000652761">
    <property type="component" value="Unassembled WGS sequence"/>
</dbReference>
<dbReference type="AlphaFoldDB" id="A0A843V9K7"/>
<dbReference type="PANTHER" id="PTHR31087">
    <property type="match status" value="1"/>
</dbReference>
<dbReference type="Gene3D" id="2.40.160.200">
    <property type="entry name" value="LURP1-related"/>
    <property type="match status" value="1"/>
</dbReference>
<comment type="caution">
    <text evidence="3">The sequence shown here is derived from an EMBL/GenBank/DDBJ whole genome shotgun (WGS) entry which is preliminary data.</text>
</comment>
<evidence type="ECO:0000256" key="1">
    <source>
        <dbReference type="ARBA" id="ARBA00005437"/>
    </source>
</evidence>
<sequence length="207" mass="22674">MARVYPQAQPHQLAQASPSSPTSSTTLQREVFTIWMKSLVLNGNGCAVYDSGGRLAYRVDNYGCRRGEEAFLMDSGGRVLFRIRRTKNLLMLGGWEGYKYSASQQEEPAPSFRAKKKQPKIFSGDEACQVTVVNADGRCYRIEGLVCKPAYKITDVVGEVVAEVKRKQTASGVILGEDVLTLVAEPNSDLSLVMALVVLCGMMGHSM</sequence>
<comment type="similarity">
    <text evidence="1">Belongs to the LOR family.</text>
</comment>